<feature type="compositionally biased region" description="Basic and acidic residues" evidence="3">
    <location>
        <begin position="216"/>
        <end position="233"/>
    </location>
</feature>
<gene>
    <name evidence="4" type="ORF">M6B38_150615</name>
</gene>
<dbReference type="EMBL" id="JANAVB010031417">
    <property type="protein sequence ID" value="KAJ6811769.1"/>
    <property type="molecule type" value="Genomic_DNA"/>
</dbReference>
<dbReference type="InterPro" id="IPR005061">
    <property type="entry name" value="Ist1"/>
</dbReference>
<dbReference type="Pfam" id="PF03398">
    <property type="entry name" value="Ist1"/>
    <property type="match status" value="1"/>
</dbReference>
<reference evidence="4" key="1">
    <citation type="journal article" date="2023" name="GigaByte">
        <title>Genome assembly of the bearded iris, Iris pallida Lam.</title>
        <authorList>
            <person name="Bruccoleri R.E."/>
            <person name="Oakeley E.J."/>
            <person name="Faust A.M.E."/>
            <person name="Altorfer M."/>
            <person name="Dessus-Babus S."/>
            <person name="Burckhardt D."/>
            <person name="Oertli M."/>
            <person name="Naumann U."/>
            <person name="Petersen F."/>
            <person name="Wong J."/>
        </authorList>
    </citation>
    <scope>NUCLEOTIDE SEQUENCE</scope>
    <source>
        <strain evidence="4">GSM-AAB239-AS_SAM_17_03QT</strain>
    </source>
</reference>
<dbReference type="AlphaFoldDB" id="A0AAX6F6D2"/>
<comment type="caution">
    <text evidence="4">The sequence shown here is derived from an EMBL/GenBank/DDBJ whole genome shotgun (WGS) entry which is preliminary data.</text>
</comment>
<dbReference type="PANTHER" id="PTHR12161">
    <property type="entry name" value="IST1 FAMILY MEMBER"/>
    <property type="match status" value="1"/>
</dbReference>
<dbReference type="FunFam" id="1.20.1260.60:FF:000003">
    <property type="entry name" value="IST1-like protein isoform A"/>
    <property type="match status" value="1"/>
</dbReference>
<evidence type="ECO:0008006" key="6">
    <source>
        <dbReference type="Google" id="ProtNLM"/>
    </source>
</evidence>
<protein>
    <recommendedName>
        <fullName evidence="6">IST1-like protein</fullName>
    </recommendedName>
</protein>
<sequence length="553" mass="61263">MSMLDSFFNKGFRGAKCKTLLKLTIPRIKLLRNKREIQLKQMRRDIAKLLENGQEATARIRVEHIIREENMMAAQEIIELFCELIAVRLPIIETQRECPLDLKEAISSICFAAPRCSDLPELQQVQMLFASKYGREFVSSASELMPDCGVNRQIIELLSVRAPSVEAKLKLLKEIAEEHEVDWDPAACESEFLKPHEDLLNGPNHIISGSTLPLPNEKHEDSISSENTEKNEEFDSDPGFDSLDLPEVPKVSVRAAADDPSAPEISPSPIMYSPPSHLNLNPEHIKATPSSNEEPEPDNPEPSMHVMENRQFQFAPFVASPPSPSISSPSRVVDPSPSLTSPPPGFPSKHSDPTPPLPHDPAPFLASAPHVFHSKHSEPTPSLSNSKTEADIDFQDVLEAAQAAAESAEKAARAARAAASLAQVRITELVTKKNDRTFYQCEKNGSPEAKGSDSQDVIIKPTFDQQDSFGYADHVPHYEPAWGLGSTTLSCDDVSKMMDGSPDTKEHNHQPQRSASIEDDPYFSYPNLFSRQDSGLKPDTYSSAEHPRPPQEF</sequence>
<dbReference type="Proteomes" id="UP001140949">
    <property type="component" value="Unassembled WGS sequence"/>
</dbReference>
<dbReference type="Gene3D" id="1.20.1260.60">
    <property type="entry name" value="Vacuolar protein sorting-associated protein Ist1"/>
    <property type="match status" value="1"/>
</dbReference>
<feature type="coiled-coil region" evidence="2">
    <location>
        <begin position="32"/>
        <end position="59"/>
    </location>
</feature>
<feature type="compositionally biased region" description="Low complexity" evidence="3">
    <location>
        <begin position="325"/>
        <end position="338"/>
    </location>
</feature>
<dbReference type="PANTHER" id="PTHR12161:SF5">
    <property type="entry name" value="IST1 HOMOLOG"/>
    <property type="match status" value="1"/>
</dbReference>
<name>A0AAX6F6D2_IRIPA</name>
<reference evidence="4" key="2">
    <citation type="submission" date="2023-04" db="EMBL/GenBank/DDBJ databases">
        <authorList>
            <person name="Bruccoleri R.E."/>
            <person name="Oakeley E.J."/>
            <person name="Faust A.-M."/>
            <person name="Dessus-Babus S."/>
            <person name="Altorfer M."/>
            <person name="Burckhardt D."/>
            <person name="Oertli M."/>
            <person name="Naumann U."/>
            <person name="Petersen F."/>
            <person name="Wong J."/>
        </authorList>
    </citation>
    <scope>NUCLEOTIDE SEQUENCE</scope>
    <source>
        <strain evidence="4">GSM-AAB239-AS_SAM_17_03QT</strain>
        <tissue evidence="4">Leaf</tissue>
    </source>
</reference>
<organism evidence="4 5">
    <name type="scientific">Iris pallida</name>
    <name type="common">Sweet iris</name>
    <dbReference type="NCBI Taxonomy" id="29817"/>
    <lineage>
        <taxon>Eukaryota</taxon>
        <taxon>Viridiplantae</taxon>
        <taxon>Streptophyta</taxon>
        <taxon>Embryophyta</taxon>
        <taxon>Tracheophyta</taxon>
        <taxon>Spermatophyta</taxon>
        <taxon>Magnoliopsida</taxon>
        <taxon>Liliopsida</taxon>
        <taxon>Asparagales</taxon>
        <taxon>Iridaceae</taxon>
        <taxon>Iridoideae</taxon>
        <taxon>Irideae</taxon>
        <taxon>Iris</taxon>
    </lineage>
</organism>
<keyword evidence="5" id="KW-1185">Reference proteome</keyword>
<comment type="similarity">
    <text evidence="1">Belongs to the IST1 family.</text>
</comment>
<evidence type="ECO:0000313" key="5">
    <source>
        <dbReference type="Proteomes" id="UP001140949"/>
    </source>
</evidence>
<keyword evidence="2" id="KW-0175">Coiled coil</keyword>
<dbReference type="InterPro" id="IPR042277">
    <property type="entry name" value="IST1-like"/>
</dbReference>
<feature type="compositionally biased region" description="Low complexity" evidence="3">
    <location>
        <begin position="263"/>
        <end position="276"/>
    </location>
</feature>
<accession>A0AAX6F6D2</accession>
<evidence type="ECO:0000256" key="1">
    <source>
        <dbReference type="ARBA" id="ARBA00005536"/>
    </source>
</evidence>
<feature type="region of interest" description="Disordered" evidence="3">
    <location>
        <begin position="204"/>
        <end position="389"/>
    </location>
</feature>
<feature type="region of interest" description="Disordered" evidence="3">
    <location>
        <begin position="492"/>
        <end position="553"/>
    </location>
</feature>
<evidence type="ECO:0000256" key="2">
    <source>
        <dbReference type="SAM" id="Coils"/>
    </source>
</evidence>
<proteinExistence type="inferred from homology"/>
<dbReference type="GO" id="GO:0015031">
    <property type="term" value="P:protein transport"/>
    <property type="evidence" value="ECO:0007669"/>
    <property type="project" value="InterPro"/>
</dbReference>
<evidence type="ECO:0000313" key="4">
    <source>
        <dbReference type="EMBL" id="KAJ6811769.1"/>
    </source>
</evidence>
<evidence type="ECO:0000256" key="3">
    <source>
        <dbReference type="SAM" id="MobiDB-lite"/>
    </source>
</evidence>